<keyword evidence="9" id="KW-1185">Reference proteome</keyword>
<dbReference type="PANTHER" id="PTHR30106:SF2">
    <property type="entry name" value="UPF0324 INNER MEMBRANE PROTEIN YEIH"/>
    <property type="match status" value="1"/>
</dbReference>
<keyword evidence="4 7" id="KW-0812">Transmembrane</keyword>
<keyword evidence="6 7" id="KW-0472">Membrane</keyword>
<feature type="transmembrane region" description="Helical" evidence="7">
    <location>
        <begin position="148"/>
        <end position="166"/>
    </location>
</feature>
<sequence>MAIPILPEMENVVTASESFSSVPGASKAGIGRVGGIWPGLVLVGVITGAGYSLREMPGLVIFSPMILAVIIGMLFANTVGVAHNAKEGIRFSQKTLLRLAIVLLGFQLTVDQAASIGIGGFGLVALTLAATFLFTLGAARLLGVERRLAQLIAAGTSICGASAIVAANTVTNARDEDVAYAVASITLFGTVAMLAYPLLGAFAGLDQNAFGLWAGASIHEVAQVIGASFQYGPQAGEAGTVAKLTRVALLAPMVFAMGFAARRSGGGETGARAPMPWFVLGFVAVVLWNSFVGIPDALRPYIVFFTTLMLTMGLAAMGLNANVSEIRSRGLRPLLLALSAFVFIAGFSLVLVKLLV</sequence>
<evidence type="ECO:0000256" key="5">
    <source>
        <dbReference type="ARBA" id="ARBA00022989"/>
    </source>
</evidence>
<organism evidence="8 9">
    <name type="scientific">Aquamicrobium defluvii</name>
    <dbReference type="NCBI Taxonomy" id="69279"/>
    <lineage>
        <taxon>Bacteria</taxon>
        <taxon>Pseudomonadati</taxon>
        <taxon>Pseudomonadota</taxon>
        <taxon>Alphaproteobacteria</taxon>
        <taxon>Hyphomicrobiales</taxon>
        <taxon>Phyllobacteriaceae</taxon>
        <taxon>Aquamicrobium</taxon>
    </lineage>
</organism>
<evidence type="ECO:0000256" key="6">
    <source>
        <dbReference type="ARBA" id="ARBA00023136"/>
    </source>
</evidence>
<keyword evidence="5 7" id="KW-1133">Transmembrane helix</keyword>
<feature type="transmembrane region" description="Helical" evidence="7">
    <location>
        <begin position="334"/>
        <end position="355"/>
    </location>
</feature>
<dbReference type="EMBL" id="SNZF01000002">
    <property type="protein sequence ID" value="TDR37605.1"/>
    <property type="molecule type" value="Genomic_DNA"/>
</dbReference>
<comment type="similarity">
    <text evidence="2">Belongs to the UPF0324 family.</text>
</comment>
<evidence type="ECO:0000256" key="3">
    <source>
        <dbReference type="ARBA" id="ARBA00022475"/>
    </source>
</evidence>
<dbReference type="GO" id="GO:0005886">
    <property type="term" value="C:plasma membrane"/>
    <property type="evidence" value="ECO:0007669"/>
    <property type="project" value="UniProtKB-SubCell"/>
</dbReference>
<name>A0A4V3DL51_9HYPH</name>
<comment type="subcellular location">
    <subcellularLocation>
        <location evidence="1">Cell membrane</location>
        <topology evidence="1">Multi-pass membrane protein</topology>
    </subcellularLocation>
</comment>
<comment type="caution">
    <text evidence="8">The sequence shown here is derived from an EMBL/GenBank/DDBJ whole genome shotgun (WGS) entry which is preliminary data.</text>
</comment>
<feature type="transmembrane region" description="Helical" evidence="7">
    <location>
        <begin position="59"/>
        <end position="83"/>
    </location>
</feature>
<feature type="transmembrane region" description="Helical" evidence="7">
    <location>
        <begin position="116"/>
        <end position="136"/>
    </location>
</feature>
<feature type="transmembrane region" description="Helical" evidence="7">
    <location>
        <begin position="244"/>
        <end position="261"/>
    </location>
</feature>
<keyword evidence="3" id="KW-1003">Cell membrane</keyword>
<gene>
    <name evidence="8" type="ORF">DES43_102151</name>
</gene>
<dbReference type="Pfam" id="PF03601">
    <property type="entry name" value="Cons_hypoth698"/>
    <property type="match status" value="1"/>
</dbReference>
<evidence type="ECO:0000256" key="7">
    <source>
        <dbReference type="SAM" id="Phobius"/>
    </source>
</evidence>
<feature type="transmembrane region" description="Helical" evidence="7">
    <location>
        <begin position="35"/>
        <end position="53"/>
    </location>
</feature>
<dbReference type="AlphaFoldDB" id="A0A4V3DL51"/>
<protein>
    <submittedName>
        <fullName evidence="8">Putative integral membrane protein (TIGR00698 family)</fullName>
    </submittedName>
</protein>
<evidence type="ECO:0000256" key="2">
    <source>
        <dbReference type="ARBA" id="ARBA00007977"/>
    </source>
</evidence>
<evidence type="ECO:0000256" key="1">
    <source>
        <dbReference type="ARBA" id="ARBA00004651"/>
    </source>
</evidence>
<evidence type="ECO:0000313" key="9">
    <source>
        <dbReference type="Proteomes" id="UP000294958"/>
    </source>
</evidence>
<dbReference type="PANTHER" id="PTHR30106">
    <property type="entry name" value="INNER MEMBRANE PROTEIN YEIH-RELATED"/>
    <property type="match status" value="1"/>
</dbReference>
<reference evidence="8 9" key="1">
    <citation type="submission" date="2019-03" db="EMBL/GenBank/DDBJ databases">
        <title>Genomic Encyclopedia of Type Strains, Phase IV (KMG-IV): sequencing the most valuable type-strain genomes for metagenomic binning, comparative biology and taxonomic classification.</title>
        <authorList>
            <person name="Goeker M."/>
        </authorList>
    </citation>
    <scope>NUCLEOTIDE SEQUENCE [LARGE SCALE GENOMIC DNA]</scope>
    <source>
        <strain evidence="8 9">DSM 11603</strain>
    </source>
</reference>
<dbReference type="Proteomes" id="UP000294958">
    <property type="component" value="Unassembled WGS sequence"/>
</dbReference>
<proteinExistence type="inferred from homology"/>
<evidence type="ECO:0000256" key="4">
    <source>
        <dbReference type="ARBA" id="ARBA00022692"/>
    </source>
</evidence>
<feature type="transmembrane region" description="Helical" evidence="7">
    <location>
        <begin position="211"/>
        <end position="232"/>
    </location>
</feature>
<feature type="transmembrane region" description="Helical" evidence="7">
    <location>
        <begin position="273"/>
        <end position="294"/>
    </location>
</feature>
<feature type="transmembrane region" description="Helical" evidence="7">
    <location>
        <begin position="178"/>
        <end position="199"/>
    </location>
</feature>
<accession>A0A4V3DL51</accession>
<dbReference type="InterPro" id="IPR018383">
    <property type="entry name" value="UPF0324_pro"/>
</dbReference>
<feature type="transmembrane region" description="Helical" evidence="7">
    <location>
        <begin position="300"/>
        <end position="322"/>
    </location>
</feature>
<evidence type="ECO:0000313" key="8">
    <source>
        <dbReference type="EMBL" id="TDR37605.1"/>
    </source>
</evidence>